<dbReference type="InterPro" id="IPR050305">
    <property type="entry name" value="Small_GTPase_Rab"/>
</dbReference>
<dbReference type="CDD" id="cd00154">
    <property type="entry name" value="Rab"/>
    <property type="match status" value="1"/>
</dbReference>
<dbReference type="Proteomes" id="UP000688137">
    <property type="component" value="Unassembled WGS sequence"/>
</dbReference>
<name>A0A8S1Q8D6_PARPR</name>
<dbReference type="GO" id="GO:0003924">
    <property type="term" value="F:GTPase activity"/>
    <property type="evidence" value="ECO:0007669"/>
    <property type="project" value="InterPro"/>
</dbReference>
<dbReference type="SMART" id="SM00174">
    <property type="entry name" value="RHO"/>
    <property type="match status" value="1"/>
</dbReference>
<organism evidence="5 6">
    <name type="scientific">Paramecium primaurelia</name>
    <dbReference type="NCBI Taxonomy" id="5886"/>
    <lineage>
        <taxon>Eukaryota</taxon>
        <taxon>Sar</taxon>
        <taxon>Alveolata</taxon>
        <taxon>Ciliophora</taxon>
        <taxon>Intramacronucleata</taxon>
        <taxon>Oligohymenophorea</taxon>
        <taxon>Peniculida</taxon>
        <taxon>Parameciidae</taxon>
        <taxon>Paramecium</taxon>
    </lineage>
</organism>
<dbReference type="InterPro" id="IPR005225">
    <property type="entry name" value="Small_GTP-bd"/>
</dbReference>
<keyword evidence="4" id="KW-0449">Lipoprotein</keyword>
<dbReference type="InterPro" id="IPR001806">
    <property type="entry name" value="Small_GTPase"/>
</dbReference>
<dbReference type="EMBL" id="CAJJDM010000153">
    <property type="protein sequence ID" value="CAD8111906.1"/>
    <property type="molecule type" value="Genomic_DNA"/>
</dbReference>
<dbReference type="NCBIfam" id="TIGR00231">
    <property type="entry name" value="small_GTP"/>
    <property type="match status" value="1"/>
</dbReference>
<dbReference type="FunFam" id="3.40.50.300:FF:001072">
    <property type="entry name" value="Rab family GTPase"/>
    <property type="match status" value="1"/>
</dbReference>
<evidence type="ECO:0000313" key="5">
    <source>
        <dbReference type="EMBL" id="CAD8111906.1"/>
    </source>
</evidence>
<proteinExistence type="inferred from homology"/>
<dbReference type="AlphaFoldDB" id="A0A8S1Q8D6"/>
<protein>
    <submittedName>
        <fullName evidence="5">Uncharacterized protein</fullName>
    </submittedName>
</protein>
<comment type="similarity">
    <text evidence="1">Belongs to the small GTPase superfamily. Rab family.</text>
</comment>
<dbReference type="Pfam" id="PF00071">
    <property type="entry name" value="Ras"/>
    <property type="match status" value="1"/>
</dbReference>
<keyword evidence="2" id="KW-0547">Nucleotide-binding</keyword>
<evidence type="ECO:0000256" key="1">
    <source>
        <dbReference type="ARBA" id="ARBA00006270"/>
    </source>
</evidence>
<dbReference type="SMART" id="SM00176">
    <property type="entry name" value="RAN"/>
    <property type="match status" value="1"/>
</dbReference>
<sequence>MSEKQQEFDYNIRILLVGEIGIGKTTLLIKYTEQKFQLNQLTTIGIDYKSKLIDYQGKRIKIQLWDTAGQERFRTISKNYYRGAHAIFFIYDITNIVSFKRIEQWINDVEQNLPSDKIKVLIGNKCDLNNNRQVCYDDGKKFAAQQGLEFFESSALENHNIEGPINYVIEHFIKQKQSEQQQKVEKNLVLSNQIVPNQQNNQIQLCQC</sequence>
<keyword evidence="3" id="KW-0342">GTP-binding</keyword>
<evidence type="ECO:0000256" key="2">
    <source>
        <dbReference type="ARBA" id="ARBA00022741"/>
    </source>
</evidence>
<dbReference type="SMART" id="SM00175">
    <property type="entry name" value="RAB"/>
    <property type="match status" value="1"/>
</dbReference>
<evidence type="ECO:0000256" key="4">
    <source>
        <dbReference type="ARBA" id="ARBA00023288"/>
    </source>
</evidence>
<keyword evidence="6" id="KW-1185">Reference proteome</keyword>
<dbReference type="GO" id="GO:0005525">
    <property type="term" value="F:GTP binding"/>
    <property type="evidence" value="ECO:0007669"/>
    <property type="project" value="UniProtKB-KW"/>
</dbReference>
<dbReference type="PANTHER" id="PTHR47980">
    <property type="entry name" value="LD44762P"/>
    <property type="match status" value="1"/>
</dbReference>
<dbReference type="OMA" id="TIGIEFH"/>
<reference evidence="5" key="1">
    <citation type="submission" date="2021-01" db="EMBL/GenBank/DDBJ databases">
        <authorList>
            <consortium name="Genoscope - CEA"/>
            <person name="William W."/>
        </authorList>
    </citation>
    <scope>NUCLEOTIDE SEQUENCE</scope>
</reference>
<dbReference type="PROSITE" id="PS51419">
    <property type="entry name" value="RAB"/>
    <property type="match status" value="1"/>
</dbReference>
<gene>
    <name evidence="5" type="ORF">PPRIM_AZ9-3.1.T1490099</name>
</gene>
<evidence type="ECO:0000313" key="6">
    <source>
        <dbReference type="Proteomes" id="UP000688137"/>
    </source>
</evidence>
<dbReference type="PROSITE" id="PS51420">
    <property type="entry name" value="RHO"/>
    <property type="match status" value="1"/>
</dbReference>
<dbReference type="SMART" id="SM00173">
    <property type="entry name" value="RAS"/>
    <property type="match status" value="1"/>
</dbReference>
<accession>A0A8S1Q8D6</accession>
<comment type="caution">
    <text evidence="5">The sequence shown here is derived from an EMBL/GenBank/DDBJ whole genome shotgun (WGS) entry which is preliminary data.</text>
</comment>
<evidence type="ECO:0000256" key="3">
    <source>
        <dbReference type="ARBA" id="ARBA00023134"/>
    </source>
</evidence>
<dbReference type="PROSITE" id="PS51421">
    <property type="entry name" value="RAS"/>
    <property type="match status" value="1"/>
</dbReference>